<dbReference type="PANTHER" id="PTHR30537:SF31">
    <property type="entry name" value="TRANSCRIPTIONAL REGULATOR, LYSR FAMILY"/>
    <property type="match status" value="1"/>
</dbReference>
<dbReference type="Gene3D" id="3.40.190.290">
    <property type="match status" value="1"/>
</dbReference>
<dbReference type="PROSITE" id="PS50931">
    <property type="entry name" value="HTH_LYSR"/>
    <property type="match status" value="1"/>
</dbReference>
<dbReference type="InterPro" id="IPR036388">
    <property type="entry name" value="WH-like_DNA-bd_sf"/>
</dbReference>
<evidence type="ECO:0000313" key="6">
    <source>
        <dbReference type="EMBL" id="MBS7823694.1"/>
    </source>
</evidence>
<feature type="domain" description="HTH lysR-type" evidence="5">
    <location>
        <begin position="2"/>
        <end position="59"/>
    </location>
</feature>
<dbReference type="RefSeq" id="WP_018121947.1">
    <property type="nucleotide sequence ID" value="NZ_CP115969.1"/>
</dbReference>
<comment type="caution">
    <text evidence="6">The sequence shown here is derived from an EMBL/GenBank/DDBJ whole genome shotgun (WGS) entry which is preliminary data.</text>
</comment>
<dbReference type="GeneID" id="58263273"/>
<evidence type="ECO:0000256" key="2">
    <source>
        <dbReference type="ARBA" id="ARBA00023015"/>
    </source>
</evidence>
<accession>A0AB35BTZ5</accession>
<evidence type="ECO:0000256" key="1">
    <source>
        <dbReference type="ARBA" id="ARBA00009437"/>
    </source>
</evidence>
<dbReference type="Proteomes" id="UP000680020">
    <property type="component" value="Unassembled WGS sequence"/>
</dbReference>
<keyword evidence="3" id="KW-0238">DNA-binding</keyword>
<proteinExistence type="inferred from homology"/>
<dbReference type="SUPFAM" id="SSF53850">
    <property type="entry name" value="Periplasmic binding protein-like II"/>
    <property type="match status" value="1"/>
</dbReference>
<evidence type="ECO:0000313" key="7">
    <source>
        <dbReference type="Proteomes" id="UP000680020"/>
    </source>
</evidence>
<sequence length="303" mass="34604">MIDLNQLYYFAKIVEHGGISEASKHLRVPKSKLSRHLAALEEELGVRLIHRTTRHFSVTDIGQTYYAHCQSMLDKAEIAQASIMEAQAKPRGLIRITCPITLLHLSVEEMITSFLKNNPEVDMIVDATNRRIDLVHEGIDIALRVSTPPFKDSEYVMKRLSMRQQLLVASPDLIEEIGVINHPKDLFRYPSMVHSQYRDRNQWELLDNHNVSTLIPFTPKFMTTDLSLLKKAAVNGIGAVKLPAMIIQEELAAGQLVQLLPNWRFEDEVVHAVYPSRRGVIPAVRSFLDHLENEFTELDKNQH</sequence>
<dbReference type="AlphaFoldDB" id="A0AB35BTZ5"/>
<organism evidence="6 7">
    <name type="scientific">Wohlfahrtiimonas chitiniclastica</name>
    <dbReference type="NCBI Taxonomy" id="400946"/>
    <lineage>
        <taxon>Bacteria</taxon>
        <taxon>Pseudomonadati</taxon>
        <taxon>Pseudomonadota</taxon>
        <taxon>Gammaproteobacteria</taxon>
        <taxon>Cardiobacteriales</taxon>
        <taxon>Ignatzschineriaceae</taxon>
        <taxon>Wohlfahrtiimonas</taxon>
    </lineage>
</organism>
<comment type="similarity">
    <text evidence="1">Belongs to the LysR transcriptional regulatory family.</text>
</comment>
<dbReference type="Pfam" id="PF03466">
    <property type="entry name" value="LysR_substrate"/>
    <property type="match status" value="1"/>
</dbReference>
<evidence type="ECO:0000256" key="3">
    <source>
        <dbReference type="ARBA" id="ARBA00023125"/>
    </source>
</evidence>
<dbReference type="GO" id="GO:0043565">
    <property type="term" value="F:sequence-specific DNA binding"/>
    <property type="evidence" value="ECO:0007669"/>
    <property type="project" value="TreeGrafter"/>
</dbReference>
<evidence type="ECO:0000259" key="5">
    <source>
        <dbReference type="PROSITE" id="PS50931"/>
    </source>
</evidence>
<dbReference type="InterPro" id="IPR036390">
    <property type="entry name" value="WH_DNA-bd_sf"/>
</dbReference>
<dbReference type="PANTHER" id="PTHR30537">
    <property type="entry name" value="HTH-TYPE TRANSCRIPTIONAL REGULATOR"/>
    <property type="match status" value="1"/>
</dbReference>
<dbReference type="Gene3D" id="1.10.10.10">
    <property type="entry name" value="Winged helix-like DNA-binding domain superfamily/Winged helix DNA-binding domain"/>
    <property type="match status" value="1"/>
</dbReference>
<reference evidence="6" key="1">
    <citation type="submission" date="2021-03" db="EMBL/GenBank/DDBJ databases">
        <title>Identification and antibiotic profiling of Wohlfahrtiimonas chitiniclastica, an underestimated human pathogen.</title>
        <authorList>
            <person name="Kopf A."/>
            <person name="Bunk B."/>
            <person name="Coldewey S."/>
            <person name="Gunzer F."/>
            <person name="Riedel T."/>
            <person name="Schroettner P."/>
        </authorList>
    </citation>
    <scope>NUCLEOTIDE SEQUENCE</scope>
    <source>
        <strain evidence="6">DSM 100917</strain>
    </source>
</reference>
<keyword evidence="4" id="KW-0804">Transcription</keyword>
<dbReference type="InterPro" id="IPR000847">
    <property type="entry name" value="LysR_HTH_N"/>
</dbReference>
<protein>
    <submittedName>
        <fullName evidence="6">LysR family transcriptional regulator</fullName>
    </submittedName>
</protein>
<gene>
    <name evidence="6" type="ORF">J7561_00565</name>
</gene>
<keyword evidence="2" id="KW-0805">Transcription regulation</keyword>
<name>A0AB35BTZ5_9GAMM</name>
<evidence type="ECO:0000256" key="4">
    <source>
        <dbReference type="ARBA" id="ARBA00023163"/>
    </source>
</evidence>
<dbReference type="Pfam" id="PF00126">
    <property type="entry name" value="HTH_1"/>
    <property type="match status" value="1"/>
</dbReference>
<dbReference type="EMBL" id="JAGIBU010000001">
    <property type="protein sequence ID" value="MBS7823694.1"/>
    <property type="molecule type" value="Genomic_DNA"/>
</dbReference>
<dbReference type="GO" id="GO:0006351">
    <property type="term" value="P:DNA-templated transcription"/>
    <property type="evidence" value="ECO:0007669"/>
    <property type="project" value="TreeGrafter"/>
</dbReference>
<dbReference type="FunFam" id="1.10.10.10:FF:000001">
    <property type="entry name" value="LysR family transcriptional regulator"/>
    <property type="match status" value="1"/>
</dbReference>
<dbReference type="SUPFAM" id="SSF46785">
    <property type="entry name" value="Winged helix' DNA-binding domain"/>
    <property type="match status" value="1"/>
</dbReference>
<dbReference type="InterPro" id="IPR058163">
    <property type="entry name" value="LysR-type_TF_proteobact-type"/>
</dbReference>
<dbReference type="GO" id="GO:0003700">
    <property type="term" value="F:DNA-binding transcription factor activity"/>
    <property type="evidence" value="ECO:0007669"/>
    <property type="project" value="InterPro"/>
</dbReference>
<dbReference type="InterPro" id="IPR005119">
    <property type="entry name" value="LysR_subst-bd"/>
</dbReference>